<dbReference type="EMBL" id="CAJVPT010007598">
    <property type="protein sequence ID" value="CAG8543137.1"/>
    <property type="molecule type" value="Genomic_DNA"/>
</dbReference>
<evidence type="ECO:0000313" key="2">
    <source>
        <dbReference type="Proteomes" id="UP000789525"/>
    </source>
</evidence>
<name>A0ACA9LPJ1_9GLOM</name>
<accession>A0ACA9LPJ1</accession>
<organism evidence="1 2">
    <name type="scientific">Acaulospora colombiana</name>
    <dbReference type="NCBI Taxonomy" id="27376"/>
    <lineage>
        <taxon>Eukaryota</taxon>
        <taxon>Fungi</taxon>
        <taxon>Fungi incertae sedis</taxon>
        <taxon>Mucoromycota</taxon>
        <taxon>Glomeromycotina</taxon>
        <taxon>Glomeromycetes</taxon>
        <taxon>Diversisporales</taxon>
        <taxon>Acaulosporaceae</taxon>
        <taxon>Acaulospora</taxon>
    </lineage>
</organism>
<proteinExistence type="predicted"/>
<keyword evidence="2" id="KW-1185">Reference proteome</keyword>
<protein>
    <submittedName>
        <fullName evidence="1">2992_t:CDS:1</fullName>
    </submittedName>
</protein>
<reference evidence="1" key="1">
    <citation type="submission" date="2021-06" db="EMBL/GenBank/DDBJ databases">
        <authorList>
            <person name="Kallberg Y."/>
            <person name="Tangrot J."/>
            <person name="Rosling A."/>
        </authorList>
    </citation>
    <scope>NUCLEOTIDE SEQUENCE</scope>
    <source>
        <strain evidence="1">CL356</strain>
    </source>
</reference>
<gene>
    <name evidence="1" type="ORF">ACOLOM_LOCUS4550</name>
</gene>
<feature type="non-terminal residue" evidence="1">
    <location>
        <position position="1"/>
    </location>
</feature>
<evidence type="ECO:0000313" key="1">
    <source>
        <dbReference type="EMBL" id="CAG8543137.1"/>
    </source>
</evidence>
<dbReference type="Proteomes" id="UP000789525">
    <property type="component" value="Unassembled WGS sequence"/>
</dbReference>
<sequence length="246" mass="27292">LKARFNRSIGYLRMDTVVIKQDSIQKDQDLQREEDQLSYEQSKEQIDLQLSEEEASTHNEENIGVSSVGQSNGATTAASKGSTPVKLNRDNYKASLQIITTRAAPPQKQIALLQTNSNEIRGTTTAEPLPPQSSLHIDESDLGTSSRHGVSSKTRIFIGDLSWKLTEKQLKTEFDQFGTVNEVLVVKDRNSGLSKGYGFVSFEEKHAASDAIKVMNGQHIEGRPIRVEAAEERSIDDRYGKQAQEA</sequence>
<comment type="caution">
    <text evidence="1">The sequence shown here is derived from an EMBL/GenBank/DDBJ whole genome shotgun (WGS) entry which is preliminary data.</text>
</comment>